<dbReference type="GO" id="GO:0016810">
    <property type="term" value="F:hydrolase activity, acting on carbon-nitrogen (but not peptide) bonds"/>
    <property type="evidence" value="ECO:0007669"/>
    <property type="project" value="InterPro"/>
</dbReference>
<dbReference type="AlphaFoldDB" id="A0A1C2G1W8"/>
<sequence length="304" mass="33636">MPDIIIAVKVDVDTERGTRLGVPALARVFDELGIRATFFFSLGPDNTGRALRRVFRPGFLKKVRRTSVIGTYGMRTLLNGVLWPGPYIGRRHADVMRAIRDAGHEVGIHCYDHIRWQDGLHRMRLAEVRAEFGRARTEFARVFGVAATAAAAAGWQADAHSLTVYDEAGLAYASDTRGSTPFFPAVRGQRFRTLQIPTTLPTLDELMGRPDFPDELLATHYFSLLHRNAVNVMTVHAEIEGLVKRDWFREFLTRAVSMRVQFLTLAAVAQTVLAQPDAVPVNELVQGEIDGRSGTLAVQGGAIA</sequence>
<evidence type="ECO:0000313" key="2">
    <source>
        <dbReference type="Proteomes" id="UP000253250"/>
    </source>
</evidence>
<dbReference type="STRING" id="163359.A9R16_11350"/>
<dbReference type="Pfam" id="PF01522">
    <property type="entry name" value="Polysacc_deac_1"/>
    <property type="match status" value="1"/>
</dbReference>
<evidence type="ECO:0000313" key="1">
    <source>
        <dbReference type="EMBL" id="RCN58395.1"/>
    </source>
</evidence>
<dbReference type="RefSeq" id="WP_065970172.1">
    <property type="nucleotide sequence ID" value="NZ_CP080624.1"/>
</dbReference>
<name>A0A1C2G1W8_9GAMM</name>
<gene>
    <name evidence="1" type="ORF">C4900_00925</name>
</gene>
<comment type="caution">
    <text evidence="1">The sequence shown here is derived from an EMBL/GenBank/DDBJ whole genome shotgun (WGS) entry which is preliminary data.</text>
</comment>
<reference evidence="1 2" key="1">
    <citation type="submission" date="2018-02" db="EMBL/GenBank/DDBJ databases">
        <title>Insights into the biology of acidophilic members of the Acidiferrobacteraceae family derived from comparative genomic analyses.</title>
        <authorList>
            <person name="Issotta F."/>
            <person name="Thyssen C."/>
            <person name="Mena C."/>
            <person name="Moya A."/>
            <person name="Bellenberg S."/>
            <person name="Sproer C."/>
            <person name="Covarrubias P.C."/>
            <person name="Sand W."/>
            <person name="Quatrini R."/>
            <person name="Vera M."/>
        </authorList>
    </citation>
    <scope>NUCLEOTIDE SEQUENCE [LARGE SCALE GENOMIC DNA]</scope>
    <source>
        <strain evidence="2">m-1</strain>
    </source>
</reference>
<dbReference type="PROSITE" id="PS51677">
    <property type="entry name" value="NODB"/>
    <property type="match status" value="1"/>
</dbReference>
<dbReference type="OrthoDB" id="5589314at2"/>
<dbReference type="Gene3D" id="3.20.20.370">
    <property type="entry name" value="Glycoside hydrolase/deacetylase"/>
    <property type="match status" value="1"/>
</dbReference>
<dbReference type="SUPFAM" id="SSF88713">
    <property type="entry name" value="Glycoside hydrolase/deacetylase"/>
    <property type="match status" value="1"/>
</dbReference>
<keyword evidence="2" id="KW-1185">Reference proteome</keyword>
<dbReference type="EMBL" id="PSYR01000001">
    <property type="protein sequence ID" value="RCN58395.1"/>
    <property type="molecule type" value="Genomic_DNA"/>
</dbReference>
<dbReference type="InterPro" id="IPR011330">
    <property type="entry name" value="Glyco_hydro/deAcase_b/a-brl"/>
</dbReference>
<protein>
    <submittedName>
        <fullName evidence="1">4-deoxy-4-formamido-L-arabinose-phosphoundecaprenol deformylase</fullName>
    </submittedName>
</protein>
<dbReference type="InterPro" id="IPR002509">
    <property type="entry name" value="NODB_dom"/>
</dbReference>
<organism evidence="1 2">
    <name type="scientific">Acidiferrobacter thiooxydans</name>
    <dbReference type="NCBI Taxonomy" id="163359"/>
    <lineage>
        <taxon>Bacteria</taxon>
        <taxon>Pseudomonadati</taxon>
        <taxon>Pseudomonadota</taxon>
        <taxon>Gammaproteobacteria</taxon>
        <taxon>Acidiferrobacterales</taxon>
        <taxon>Acidiferrobacteraceae</taxon>
        <taxon>Acidiferrobacter</taxon>
    </lineage>
</organism>
<dbReference type="GO" id="GO:0005975">
    <property type="term" value="P:carbohydrate metabolic process"/>
    <property type="evidence" value="ECO:0007669"/>
    <property type="project" value="InterPro"/>
</dbReference>
<accession>A0A1C2G1W8</accession>
<proteinExistence type="predicted"/>
<dbReference type="Proteomes" id="UP000253250">
    <property type="component" value="Unassembled WGS sequence"/>
</dbReference>